<evidence type="ECO:0000256" key="4">
    <source>
        <dbReference type="ARBA" id="ARBA00022475"/>
    </source>
</evidence>
<feature type="transmembrane region" description="Helical" evidence="9">
    <location>
        <begin position="227"/>
        <end position="249"/>
    </location>
</feature>
<keyword evidence="6 9" id="KW-1133">Transmembrane helix</keyword>
<name>A0ABP8ER24_9MICO</name>
<feature type="transmembrane region" description="Helical" evidence="9">
    <location>
        <begin position="107"/>
        <end position="130"/>
    </location>
</feature>
<evidence type="ECO:0000256" key="7">
    <source>
        <dbReference type="ARBA" id="ARBA00023136"/>
    </source>
</evidence>
<keyword evidence="5 9" id="KW-0812">Transmembrane</keyword>
<evidence type="ECO:0000256" key="8">
    <source>
        <dbReference type="SAM" id="MobiDB-lite"/>
    </source>
</evidence>
<gene>
    <name evidence="10" type="ORF">GCM10022262_07470</name>
</gene>
<evidence type="ECO:0000313" key="11">
    <source>
        <dbReference type="Proteomes" id="UP001499841"/>
    </source>
</evidence>
<comment type="caution">
    <text evidence="10">The sequence shown here is derived from an EMBL/GenBank/DDBJ whole genome shotgun (WGS) entry which is preliminary data.</text>
</comment>
<accession>A0ABP8ER24</accession>
<keyword evidence="3" id="KW-0813">Transport</keyword>
<evidence type="ECO:0008006" key="12">
    <source>
        <dbReference type="Google" id="ProtNLM"/>
    </source>
</evidence>
<keyword evidence="7 9" id="KW-0472">Membrane</keyword>
<comment type="subcellular location">
    <subcellularLocation>
        <location evidence="1">Cell membrane</location>
        <topology evidence="1">Multi-pass membrane protein</topology>
    </subcellularLocation>
</comment>
<evidence type="ECO:0000256" key="5">
    <source>
        <dbReference type="ARBA" id="ARBA00022692"/>
    </source>
</evidence>
<evidence type="ECO:0000256" key="2">
    <source>
        <dbReference type="ARBA" id="ARBA00009773"/>
    </source>
</evidence>
<evidence type="ECO:0000313" key="10">
    <source>
        <dbReference type="EMBL" id="GAA4286388.1"/>
    </source>
</evidence>
<dbReference type="PANTHER" id="PTHR21716:SF53">
    <property type="entry name" value="PERMEASE PERM-RELATED"/>
    <property type="match status" value="1"/>
</dbReference>
<evidence type="ECO:0000256" key="9">
    <source>
        <dbReference type="SAM" id="Phobius"/>
    </source>
</evidence>
<dbReference type="Proteomes" id="UP001499841">
    <property type="component" value="Unassembled WGS sequence"/>
</dbReference>
<feature type="transmembrane region" description="Helical" evidence="9">
    <location>
        <begin position="298"/>
        <end position="324"/>
    </location>
</feature>
<feature type="compositionally biased region" description="Basic and acidic residues" evidence="8">
    <location>
        <begin position="499"/>
        <end position="510"/>
    </location>
</feature>
<evidence type="ECO:0000256" key="1">
    <source>
        <dbReference type="ARBA" id="ARBA00004651"/>
    </source>
</evidence>
<keyword evidence="11" id="KW-1185">Reference proteome</keyword>
<evidence type="ECO:0000256" key="3">
    <source>
        <dbReference type="ARBA" id="ARBA00022448"/>
    </source>
</evidence>
<evidence type="ECO:0000256" key="6">
    <source>
        <dbReference type="ARBA" id="ARBA00022989"/>
    </source>
</evidence>
<feature type="transmembrane region" description="Helical" evidence="9">
    <location>
        <begin position="137"/>
        <end position="158"/>
    </location>
</feature>
<dbReference type="Pfam" id="PF01594">
    <property type="entry name" value="AI-2E_transport"/>
    <property type="match status" value="1"/>
</dbReference>
<keyword evidence="4" id="KW-1003">Cell membrane</keyword>
<feature type="compositionally biased region" description="Basic residues" evidence="8">
    <location>
        <begin position="1"/>
        <end position="15"/>
    </location>
</feature>
<feature type="transmembrane region" description="Helical" evidence="9">
    <location>
        <begin position="331"/>
        <end position="362"/>
    </location>
</feature>
<comment type="similarity">
    <text evidence="2">Belongs to the autoinducer-2 exporter (AI-2E) (TC 2.A.86) family.</text>
</comment>
<dbReference type="InterPro" id="IPR002549">
    <property type="entry name" value="AI-2E-like"/>
</dbReference>
<dbReference type="PANTHER" id="PTHR21716">
    <property type="entry name" value="TRANSMEMBRANE PROTEIN"/>
    <property type="match status" value="1"/>
</dbReference>
<feature type="transmembrane region" description="Helical" evidence="9">
    <location>
        <begin position="84"/>
        <end position="101"/>
    </location>
</feature>
<feature type="region of interest" description="Disordered" evidence="8">
    <location>
        <begin position="457"/>
        <end position="510"/>
    </location>
</feature>
<proteinExistence type="inferred from homology"/>
<reference evidence="11" key="1">
    <citation type="journal article" date="2019" name="Int. J. Syst. Evol. Microbiol.">
        <title>The Global Catalogue of Microorganisms (GCM) 10K type strain sequencing project: providing services to taxonomists for standard genome sequencing and annotation.</title>
        <authorList>
            <consortium name="The Broad Institute Genomics Platform"/>
            <consortium name="The Broad Institute Genome Sequencing Center for Infectious Disease"/>
            <person name="Wu L."/>
            <person name="Ma J."/>
        </authorList>
    </citation>
    <scope>NUCLEOTIDE SEQUENCE [LARGE SCALE GENOMIC DNA]</scope>
    <source>
        <strain evidence="11">JCM 17459</strain>
    </source>
</reference>
<feature type="region of interest" description="Disordered" evidence="8">
    <location>
        <begin position="1"/>
        <end position="21"/>
    </location>
</feature>
<feature type="transmembrane region" description="Helical" evidence="9">
    <location>
        <begin position="382"/>
        <end position="413"/>
    </location>
</feature>
<dbReference type="EMBL" id="BAABBA010000003">
    <property type="protein sequence ID" value="GAA4286388.1"/>
    <property type="molecule type" value="Genomic_DNA"/>
</dbReference>
<sequence length="510" mass="53735">MSRQVGRRVQRRVRPSHPTSLDQVVSQAALGQAPAAPSPDGVASRTFRPSHAARVSVRRMPERAAHVDAPPDGVPRWIRKYGTIAWLVIGIVIVVGMVVFATSRIQIVFIAVFISLVVTSVLDPMVTWLARYVPRGLATVLALLGSFLVVAGLFTYVISSVAGQWESLANRFSDGIDTILQFFESGPLPFHFTQAELNDAINEAVAQATTYVQQNAGDLVGQVLSNAGAVALVFTVLALSLFLTIFFLARGGYMWRWFLNQLPSKNRERTHVAATAGWYTFSGYARGTMIVATADGVMAFILLSIVGVPLAAPLSVLVFIGAFIPLIGAPAAMIVAAVVALAANGFVDALIVTIGVALIGQIEGHILEPLVMGKQVSLHPVVVALGVTAGTFLGGLLGAIVAIPLLAVTWAVYSAIRTVEPPMEDLPPAPARGGVAVVARGSDGERALVQEDAADAVPEGAVARPPSGARVSTHPARIPPAPVHRPFVRRPPAGVRPATGEKSDGAEDRA</sequence>
<organism evidence="10 11">
    <name type="scientific">Georgenia daeguensis</name>
    <dbReference type="NCBI Taxonomy" id="908355"/>
    <lineage>
        <taxon>Bacteria</taxon>
        <taxon>Bacillati</taxon>
        <taxon>Actinomycetota</taxon>
        <taxon>Actinomycetes</taxon>
        <taxon>Micrococcales</taxon>
        <taxon>Bogoriellaceae</taxon>
        <taxon>Georgenia</taxon>
    </lineage>
</organism>
<protein>
    <recommendedName>
        <fullName evidence="12">AI-2E family transporter</fullName>
    </recommendedName>
</protein>